<dbReference type="EMBL" id="CP011390">
    <property type="protein sequence ID" value="ANE53170.1"/>
    <property type="molecule type" value="Genomic_DNA"/>
</dbReference>
<feature type="transmembrane region" description="Helical" evidence="1">
    <location>
        <begin position="185"/>
        <end position="205"/>
    </location>
</feature>
<sequence>MAFNSTLYSLWLYLLPLLAVLFPIWLGIRYGRSAKKIATEIPSEPVGTAVAATLGLLGFMLAFTFEIVSNRFEKRRELLLNEVSDIRSTYLYAGLIPEQFRSNVRKQLSEYVDIRVELAHDPGKLNNVQYRSQQILDSLWSVAEALAVQDRSSEAYSLFTGSANNLARLYNERVTVALQYHMPPVVLYLLAFIAFFSMITFGYQFGITGRVNFPIIFMLAMSFAAVMWLVFALDQPEAGIIKVNQAPLYTLQEQLHRALIKQ</sequence>
<evidence type="ECO:0000313" key="3">
    <source>
        <dbReference type="Proteomes" id="UP000077177"/>
    </source>
</evidence>
<proteinExistence type="predicted"/>
<evidence type="ECO:0008006" key="4">
    <source>
        <dbReference type="Google" id="ProtNLM"/>
    </source>
</evidence>
<dbReference type="AlphaFoldDB" id="A0A172U1I4"/>
<accession>A0A172U1I4</accession>
<dbReference type="OrthoDB" id="677192at2"/>
<dbReference type="InterPro" id="IPR025333">
    <property type="entry name" value="DUF4239"/>
</dbReference>
<dbReference type="Proteomes" id="UP000077177">
    <property type="component" value="Chromosome"/>
</dbReference>
<dbReference type="KEGG" id="fla:SY85_24550"/>
<keyword evidence="1" id="KW-1133">Transmembrane helix</keyword>
<feature type="transmembrane region" description="Helical" evidence="1">
    <location>
        <begin position="211"/>
        <end position="233"/>
    </location>
</feature>
<evidence type="ECO:0000256" key="1">
    <source>
        <dbReference type="SAM" id="Phobius"/>
    </source>
</evidence>
<keyword evidence="1" id="KW-0472">Membrane</keyword>
<reference evidence="3" key="1">
    <citation type="submission" date="2015-01" db="EMBL/GenBank/DDBJ databases">
        <title>Flavisolibacter sp./LCS9/ whole genome sequencing.</title>
        <authorList>
            <person name="Kim M.K."/>
            <person name="Srinivasan S."/>
            <person name="Lee J.-J."/>
        </authorList>
    </citation>
    <scope>NUCLEOTIDE SEQUENCE [LARGE SCALE GENOMIC DNA]</scope>
    <source>
        <strain evidence="3">LCS9</strain>
    </source>
</reference>
<reference evidence="2 3" key="2">
    <citation type="journal article" date="2016" name="Int. J. Syst. Evol. Microbiol.">
        <title>Flavisolibacter tropicus sp. nov., isolated from tropical soil.</title>
        <authorList>
            <person name="Lee J.J."/>
            <person name="Kang M.S."/>
            <person name="Kim G.S."/>
            <person name="Lee C.S."/>
            <person name="Lim S."/>
            <person name="Lee J."/>
            <person name="Roh S.H."/>
            <person name="Kang H."/>
            <person name="Ha J.M."/>
            <person name="Bae S."/>
            <person name="Jung H.Y."/>
            <person name="Kim M.K."/>
        </authorList>
    </citation>
    <scope>NUCLEOTIDE SEQUENCE [LARGE SCALE GENOMIC DNA]</scope>
    <source>
        <strain evidence="2 3">LCS9</strain>
    </source>
</reference>
<keyword evidence="1" id="KW-0812">Transmembrane</keyword>
<dbReference type="Pfam" id="PF14023">
    <property type="entry name" value="Bestrophin-like"/>
    <property type="match status" value="1"/>
</dbReference>
<dbReference type="RefSeq" id="WP_066408971.1">
    <property type="nucleotide sequence ID" value="NZ_CP011390.1"/>
</dbReference>
<keyword evidence="3" id="KW-1185">Reference proteome</keyword>
<protein>
    <recommendedName>
        <fullName evidence="4">DUF4239 domain-containing protein</fullName>
    </recommendedName>
</protein>
<feature type="transmembrane region" description="Helical" evidence="1">
    <location>
        <begin position="7"/>
        <end position="26"/>
    </location>
</feature>
<feature type="transmembrane region" description="Helical" evidence="1">
    <location>
        <begin position="46"/>
        <end position="68"/>
    </location>
</feature>
<evidence type="ECO:0000313" key="2">
    <source>
        <dbReference type="EMBL" id="ANE53170.1"/>
    </source>
</evidence>
<gene>
    <name evidence="2" type="ORF">SY85_24550</name>
</gene>
<name>A0A172U1I4_9BACT</name>
<dbReference type="STRING" id="1492898.SY85_24550"/>
<organism evidence="2 3">
    <name type="scientific">Flavisolibacter tropicus</name>
    <dbReference type="NCBI Taxonomy" id="1492898"/>
    <lineage>
        <taxon>Bacteria</taxon>
        <taxon>Pseudomonadati</taxon>
        <taxon>Bacteroidota</taxon>
        <taxon>Chitinophagia</taxon>
        <taxon>Chitinophagales</taxon>
        <taxon>Chitinophagaceae</taxon>
        <taxon>Flavisolibacter</taxon>
    </lineage>
</organism>